<dbReference type="InterPro" id="IPR019775">
    <property type="entry name" value="WD40_repeat_CS"/>
</dbReference>
<dbReference type="SMART" id="SM00320">
    <property type="entry name" value="WD40"/>
    <property type="match status" value="1"/>
</dbReference>
<dbReference type="Gene3D" id="2.130.10.10">
    <property type="entry name" value="YVTN repeat-like/Quinoprotein amine dehydrogenase"/>
    <property type="match status" value="1"/>
</dbReference>
<dbReference type="PROSITE" id="PS50294">
    <property type="entry name" value="WD_REPEATS_REGION"/>
    <property type="match status" value="1"/>
</dbReference>
<dbReference type="PROSITE" id="PS00678">
    <property type="entry name" value="WD_REPEATS_1"/>
    <property type="match status" value="1"/>
</dbReference>
<dbReference type="Proteomes" id="UP000800200">
    <property type="component" value="Unassembled WGS sequence"/>
</dbReference>
<dbReference type="PANTHER" id="PTHR22847:SF637">
    <property type="entry name" value="WD REPEAT DOMAIN 5B"/>
    <property type="match status" value="1"/>
</dbReference>
<keyword evidence="8" id="KW-1185">Reference proteome</keyword>
<feature type="non-terminal residue" evidence="7">
    <location>
        <position position="1"/>
    </location>
</feature>
<dbReference type="OrthoDB" id="5240432at2759"/>
<evidence type="ECO:0000256" key="4">
    <source>
        <dbReference type="ARBA" id="ARBA00039789"/>
    </source>
</evidence>
<evidence type="ECO:0000256" key="3">
    <source>
        <dbReference type="ARBA" id="ARBA00038415"/>
    </source>
</evidence>
<sequence>DTSSGECLSTLKGHGGWVNSVAFSHDSARLASASDDKIVKIWDASSGECLQTLSVSKPLYRISFDISSSSLHTDIGTIKFSVPPSLARPFPSHSELQNPQYQGLALSADSVWITYNSENLVWLPSEYRPACSAVSGKTIAVGVGTGRVWIYNIQLDIPSGLGAFR</sequence>
<protein>
    <recommendedName>
        <fullName evidence="4">Mitochondrial division protein 1</fullName>
    </recommendedName>
</protein>
<evidence type="ECO:0000313" key="7">
    <source>
        <dbReference type="EMBL" id="KAF2176009.1"/>
    </source>
</evidence>
<dbReference type="SUPFAM" id="SSF50978">
    <property type="entry name" value="WD40 repeat-like"/>
    <property type="match status" value="1"/>
</dbReference>
<dbReference type="InterPro" id="IPR001680">
    <property type="entry name" value="WD40_rpt"/>
</dbReference>
<reference evidence="7" key="1">
    <citation type="journal article" date="2020" name="Stud. Mycol.">
        <title>101 Dothideomycetes genomes: a test case for predicting lifestyles and emergence of pathogens.</title>
        <authorList>
            <person name="Haridas S."/>
            <person name="Albert R."/>
            <person name="Binder M."/>
            <person name="Bloem J."/>
            <person name="Labutti K."/>
            <person name="Salamov A."/>
            <person name="Andreopoulos B."/>
            <person name="Baker S."/>
            <person name="Barry K."/>
            <person name="Bills G."/>
            <person name="Bluhm B."/>
            <person name="Cannon C."/>
            <person name="Castanera R."/>
            <person name="Culley D."/>
            <person name="Daum C."/>
            <person name="Ezra D."/>
            <person name="Gonzalez J."/>
            <person name="Henrissat B."/>
            <person name="Kuo A."/>
            <person name="Liang C."/>
            <person name="Lipzen A."/>
            <person name="Lutzoni F."/>
            <person name="Magnuson J."/>
            <person name="Mondo S."/>
            <person name="Nolan M."/>
            <person name="Ohm R."/>
            <person name="Pangilinan J."/>
            <person name="Park H.-J."/>
            <person name="Ramirez L."/>
            <person name="Alfaro M."/>
            <person name="Sun H."/>
            <person name="Tritt A."/>
            <person name="Yoshinaga Y."/>
            <person name="Zwiers L.-H."/>
            <person name="Turgeon B."/>
            <person name="Goodwin S."/>
            <person name="Spatafora J."/>
            <person name="Crous P."/>
            <person name="Grigoriev I."/>
        </authorList>
    </citation>
    <scope>NUCLEOTIDE SEQUENCE</scope>
    <source>
        <strain evidence="7">CBS 207.26</strain>
    </source>
</reference>
<dbReference type="PANTHER" id="PTHR22847">
    <property type="entry name" value="WD40 REPEAT PROTEIN"/>
    <property type="match status" value="1"/>
</dbReference>
<feature type="repeat" description="WD" evidence="6">
    <location>
        <begin position="11"/>
        <end position="52"/>
    </location>
</feature>
<accession>A0A6A6DCR7</accession>
<evidence type="ECO:0000313" key="8">
    <source>
        <dbReference type="Proteomes" id="UP000800200"/>
    </source>
</evidence>
<dbReference type="GO" id="GO:0005634">
    <property type="term" value="C:nucleus"/>
    <property type="evidence" value="ECO:0007669"/>
    <property type="project" value="TreeGrafter"/>
</dbReference>
<evidence type="ECO:0000256" key="6">
    <source>
        <dbReference type="PROSITE-ProRule" id="PRU00221"/>
    </source>
</evidence>
<dbReference type="Pfam" id="PF00400">
    <property type="entry name" value="WD40"/>
    <property type="match status" value="1"/>
</dbReference>
<comment type="similarity">
    <text evidence="3">Belongs to the WD repeat MDV1/CAF4 family.</text>
</comment>
<dbReference type="GO" id="GO:1990234">
    <property type="term" value="C:transferase complex"/>
    <property type="evidence" value="ECO:0007669"/>
    <property type="project" value="UniProtKB-ARBA"/>
</dbReference>
<keyword evidence="1 6" id="KW-0853">WD repeat</keyword>
<dbReference type="EMBL" id="ML994717">
    <property type="protein sequence ID" value="KAF2176009.1"/>
    <property type="molecule type" value="Genomic_DNA"/>
</dbReference>
<organism evidence="7 8">
    <name type="scientific">Zopfia rhizophila CBS 207.26</name>
    <dbReference type="NCBI Taxonomy" id="1314779"/>
    <lineage>
        <taxon>Eukaryota</taxon>
        <taxon>Fungi</taxon>
        <taxon>Dikarya</taxon>
        <taxon>Ascomycota</taxon>
        <taxon>Pezizomycotina</taxon>
        <taxon>Dothideomycetes</taxon>
        <taxon>Dothideomycetes incertae sedis</taxon>
        <taxon>Zopfiaceae</taxon>
        <taxon>Zopfia</taxon>
    </lineage>
</organism>
<name>A0A6A6DCR7_9PEZI</name>
<evidence type="ECO:0000256" key="1">
    <source>
        <dbReference type="ARBA" id="ARBA00022574"/>
    </source>
</evidence>
<evidence type="ECO:0000256" key="5">
    <source>
        <dbReference type="ARBA" id="ARBA00043913"/>
    </source>
</evidence>
<comment type="function">
    <text evidence="5">Involved in mitochondrial fission. Acts as an adapter protein required to form mitochondrial fission complexes. Formation of these complexes is required to promote constriction and fission of the mitochondrial compartment at a late step in mitochondrial division.</text>
</comment>
<evidence type="ECO:0000256" key="2">
    <source>
        <dbReference type="ARBA" id="ARBA00022737"/>
    </source>
</evidence>
<dbReference type="AlphaFoldDB" id="A0A6A6DCR7"/>
<gene>
    <name evidence="7" type="ORF">K469DRAFT_608535</name>
</gene>
<dbReference type="InterPro" id="IPR036322">
    <property type="entry name" value="WD40_repeat_dom_sf"/>
</dbReference>
<dbReference type="PROSITE" id="PS50082">
    <property type="entry name" value="WD_REPEATS_2"/>
    <property type="match status" value="1"/>
</dbReference>
<keyword evidence="2" id="KW-0677">Repeat</keyword>
<dbReference type="InterPro" id="IPR015943">
    <property type="entry name" value="WD40/YVTN_repeat-like_dom_sf"/>
</dbReference>
<proteinExistence type="inferred from homology"/>